<dbReference type="AlphaFoldDB" id="A0A9P4QZE8"/>
<feature type="compositionally biased region" description="Polar residues" evidence="1">
    <location>
        <begin position="1"/>
        <end position="10"/>
    </location>
</feature>
<dbReference type="Proteomes" id="UP000799444">
    <property type="component" value="Unassembled WGS sequence"/>
</dbReference>
<sequence length="207" mass="23741">MASQNGNISQLGKRKSCSSPTTDDQNDRTPQRPKSQHRPPARLAMAKRTYHNYLQLKNTKDTGIILGFETFLDAFPGDYWLGSIHGDQIHAAITRAELDAEQRETPEALHNREGLDTEIRRMYTWRLMRIIHEDMRQYKSSGFYDGPPLGCTQRDVGPGLLRGDRRAREMVRGYVEVLEGSGHAEREEQRARLEKLVRVTGMMDDVE</sequence>
<gene>
    <name evidence="2" type="ORF">EJ04DRAFT_563201</name>
</gene>
<evidence type="ECO:0000256" key="1">
    <source>
        <dbReference type="SAM" id="MobiDB-lite"/>
    </source>
</evidence>
<name>A0A9P4QZE8_9PLEO</name>
<proteinExistence type="predicted"/>
<accession>A0A9P4QZE8</accession>
<organism evidence="2 3">
    <name type="scientific">Polyplosphaeria fusca</name>
    <dbReference type="NCBI Taxonomy" id="682080"/>
    <lineage>
        <taxon>Eukaryota</taxon>
        <taxon>Fungi</taxon>
        <taxon>Dikarya</taxon>
        <taxon>Ascomycota</taxon>
        <taxon>Pezizomycotina</taxon>
        <taxon>Dothideomycetes</taxon>
        <taxon>Pleosporomycetidae</taxon>
        <taxon>Pleosporales</taxon>
        <taxon>Tetraplosphaeriaceae</taxon>
        <taxon>Polyplosphaeria</taxon>
    </lineage>
</organism>
<protein>
    <submittedName>
        <fullName evidence="2">Uncharacterized protein</fullName>
    </submittedName>
</protein>
<reference evidence="2" key="1">
    <citation type="journal article" date="2020" name="Stud. Mycol.">
        <title>101 Dothideomycetes genomes: a test case for predicting lifestyles and emergence of pathogens.</title>
        <authorList>
            <person name="Haridas S."/>
            <person name="Albert R."/>
            <person name="Binder M."/>
            <person name="Bloem J."/>
            <person name="Labutti K."/>
            <person name="Salamov A."/>
            <person name="Andreopoulos B."/>
            <person name="Baker S."/>
            <person name="Barry K."/>
            <person name="Bills G."/>
            <person name="Bluhm B."/>
            <person name="Cannon C."/>
            <person name="Castanera R."/>
            <person name="Culley D."/>
            <person name="Daum C."/>
            <person name="Ezra D."/>
            <person name="Gonzalez J."/>
            <person name="Henrissat B."/>
            <person name="Kuo A."/>
            <person name="Liang C."/>
            <person name="Lipzen A."/>
            <person name="Lutzoni F."/>
            <person name="Magnuson J."/>
            <person name="Mondo S."/>
            <person name="Nolan M."/>
            <person name="Ohm R."/>
            <person name="Pangilinan J."/>
            <person name="Park H.-J."/>
            <person name="Ramirez L."/>
            <person name="Alfaro M."/>
            <person name="Sun H."/>
            <person name="Tritt A."/>
            <person name="Yoshinaga Y."/>
            <person name="Zwiers L.-H."/>
            <person name="Turgeon B."/>
            <person name="Goodwin S."/>
            <person name="Spatafora J."/>
            <person name="Crous P."/>
            <person name="Grigoriev I."/>
        </authorList>
    </citation>
    <scope>NUCLEOTIDE SEQUENCE</scope>
    <source>
        <strain evidence="2">CBS 125425</strain>
    </source>
</reference>
<feature type="region of interest" description="Disordered" evidence="1">
    <location>
        <begin position="1"/>
        <end position="41"/>
    </location>
</feature>
<evidence type="ECO:0000313" key="3">
    <source>
        <dbReference type="Proteomes" id="UP000799444"/>
    </source>
</evidence>
<evidence type="ECO:0000313" key="2">
    <source>
        <dbReference type="EMBL" id="KAF2735699.1"/>
    </source>
</evidence>
<keyword evidence="3" id="KW-1185">Reference proteome</keyword>
<comment type="caution">
    <text evidence="2">The sequence shown here is derived from an EMBL/GenBank/DDBJ whole genome shotgun (WGS) entry which is preliminary data.</text>
</comment>
<dbReference type="EMBL" id="ML996133">
    <property type="protein sequence ID" value="KAF2735699.1"/>
    <property type="molecule type" value="Genomic_DNA"/>
</dbReference>